<organism evidence="7 8">
    <name type="scientific">Pachysolen tannophilus NRRL Y-2460</name>
    <dbReference type="NCBI Taxonomy" id="669874"/>
    <lineage>
        <taxon>Eukaryota</taxon>
        <taxon>Fungi</taxon>
        <taxon>Dikarya</taxon>
        <taxon>Ascomycota</taxon>
        <taxon>Saccharomycotina</taxon>
        <taxon>Pichiomycetes</taxon>
        <taxon>Pachysolenaceae</taxon>
        <taxon>Pachysolen</taxon>
    </lineage>
</organism>
<protein>
    <recommendedName>
        <fullName evidence="9">Pyrroline-5-carboxylate reductase</fullName>
    </recommendedName>
</protein>
<dbReference type="SUPFAM" id="SSF48179">
    <property type="entry name" value="6-phosphogluconate dehydrogenase C-terminal domain-like"/>
    <property type="match status" value="1"/>
</dbReference>
<dbReference type="InterPro" id="IPR000304">
    <property type="entry name" value="Pyrroline-COOH_reductase"/>
</dbReference>
<dbReference type="InterPro" id="IPR029036">
    <property type="entry name" value="P5CR_dimer"/>
</dbReference>
<dbReference type="AlphaFoldDB" id="A0A1E4TQJ5"/>
<dbReference type="EMBL" id="KV454017">
    <property type="protein sequence ID" value="ODV94020.1"/>
    <property type="molecule type" value="Genomic_DNA"/>
</dbReference>
<evidence type="ECO:0000313" key="7">
    <source>
        <dbReference type="EMBL" id="ODV94020.1"/>
    </source>
</evidence>
<evidence type="ECO:0000259" key="6">
    <source>
        <dbReference type="Pfam" id="PF14748"/>
    </source>
</evidence>
<evidence type="ECO:0000313" key="8">
    <source>
        <dbReference type="Proteomes" id="UP000094236"/>
    </source>
</evidence>
<name>A0A1E4TQJ5_PACTA</name>
<feature type="binding site" evidence="4">
    <location>
        <position position="38"/>
    </location>
    <ligand>
        <name>NADP(+)</name>
        <dbReference type="ChEBI" id="CHEBI:58349"/>
    </ligand>
</feature>
<dbReference type="InterPro" id="IPR028939">
    <property type="entry name" value="P5C_Rdtase_cat_N"/>
</dbReference>
<evidence type="ECO:0000256" key="3">
    <source>
        <dbReference type="ARBA" id="ARBA00023002"/>
    </source>
</evidence>
<sequence>MSDINTLAVIGCGTMGSALIQSIYRKVSSSAPKHIILTTATDKSLEKLRIKFKIPNANGISFEFTTNNRLAASKADALLLSCKPDLSLEILNSIKQDIKDKLLISIVAGFSNSRLETFSKYTCTIMASIVLSYTSGPISLTMNPSVAARYGDYLDNLLSQAGSIILVTEDESDITNAIIGSATAFTLLYVESLIQGGISKGLTYDKAKKMTLKMVESTLKMVLTAGESSEELINALVTPGGTTIDGLLTLEEGKFRSTVTLDRKLEIRCILKNDNVRIMHIVFTSDDPDSPGIICTINMIAN</sequence>
<dbReference type="SUPFAM" id="SSF51735">
    <property type="entry name" value="NAD(P)-binding Rossmann-fold domains"/>
    <property type="match status" value="1"/>
</dbReference>
<evidence type="ECO:0008006" key="9">
    <source>
        <dbReference type="Google" id="ProtNLM"/>
    </source>
</evidence>
<accession>A0A1E4TQJ5</accession>
<evidence type="ECO:0000256" key="4">
    <source>
        <dbReference type="PIRSR" id="PIRSR000193-1"/>
    </source>
</evidence>
<dbReference type="Proteomes" id="UP000094236">
    <property type="component" value="Unassembled WGS sequence"/>
</dbReference>
<dbReference type="Gene3D" id="3.40.50.720">
    <property type="entry name" value="NAD(P)-binding Rossmann-like Domain"/>
    <property type="match status" value="1"/>
</dbReference>
<dbReference type="STRING" id="669874.A0A1E4TQJ5"/>
<keyword evidence="2 4" id="KW-0521">NADP</keyword>
<evidence type="ECO:0000256" key="2">
    <source>
        <dbReference type="ARBA" id="ARBA00022857"/>
    </source>
</evidence>
<dbReference type="GO" id="GO:0004735">
    <property type="term" value="F:pyrroline-5-carboxylate reductase activity"/>
    <property type="evidence" value="ECO:0007669"/>
    <property type="project" value="InterPro"/>
</dbReference>
<dbReference type="InterPro" id="IPR008927">
    <property type="entry name" value="6-PGluconate_DH-like_C_sf"/>
</dbReference>
<feature type="domain" description="Pyrroline-5-carboxylate reductase catalytic N-terminal" evidence="5">
    <location>
        <begin position="7"/>
        <end position="109"/>
    </location>
</feature>
<comment type="similarity">
    <text evidence="1">Belongs to the pyrroline-5-carboxylate reductase family.</text>
</comment>
<dbReference type="PANTHER" id="PTHR11645">
    <property type="entry name" value="PYRROLINE-5-CARBOXYLATE REDUCTASE"/>
    <property type="match status" value="1"/>
</dbReference>
<feature type="binding site" evidence="4">
    <location>
        <position position="68"/>
    </location>
    <ligand>
        <name>NADPH</name>
        <dbReference type="ChEBI" id="CHEBI:57783"/>
    </ligand>
</feature>
<dbReference type="PIRSF" id="PIRSF000193">
    <property type="entry name" value="Pyrrol-5-carb_rd"/>
    <property type="match status" value="1"/>
</dbReference>
<gene>
    <name evidence="7" type="ORF">PACTADRAFT_4909</name>
</gene>
<feature type="binding site" evidence="4">
    <location>
        <begin position="10"/>
        <end position="15"/>
    </location>
    <ligand>
        <name>NADP(+)</name>
        <dbReference type="ChEBI" id="CHEBI:58349"/>
    </ligand>
</feature>
<dbReference type="Pfam" id="PF14748">
    <property type="entry name" value="P5CR_dimer"/>
    <property type="match status" value="1"/>
</dbReference>
<dbReference type="Pfam" id="PF03807">
    <property type="entry name" value="F420_oxidored"/>
    <property type="match status" value="1"/>
</dbReference>
<reference evidence="8" key="1">
    <citation type="submission" date="2016-05" db="EMBL/GenBank/DDBJ databases">
        <title>Comparative genomics of biotechnologically important yeasts.</title>
        <authorList>
            <consortium name="DOE Joint Genome Institute"/>
            <person name="Riley R."/>
            <person name="Haridas S."/>
            <person name="Wolfe K.H."/>
            <person name="Lopes M.R."/>
            <person name="Hittinger C.T."/>
            <person name="Goker M."/>
            <person name="Salamov A."/>
            <person name="Wisecaver J."/>
            <person name="Long T.M."/>
            <person name="Aerts A.L."/>
            <person name="Barry K."/>
            <person name="Choi C."/>
            <person name="Clum A."/>
            <person name="Coughlan A.Y."/>
            <person name="Deshpande S."/>
            <person name="Douglass A.P."/>
            <person name="Hanson S.J."/>
            <person name="Klenk H.-P."/>
            <person name="Labutti K."/>
            <person name="Lapidus A."/>
            <person name="Lindquist E."/>
            <person name="Lipzen A."/>
            <person name="Meier-Kolthoff J.P."/>
            <person name="Ohm R.A."/>
            <person name="Otillar R.P."/>
            <person name="Pangilinan J."/>
            <person name="Peng Y."/>
            <person name="Rokas A."/>
            <person name="Rosa C.A."/>
            <person name="Scheuner C."/>
            <person name="Sibirny A.A."/>
            <person name="Slot J.C."/>
            <person name="Stielow J.B."/>
            <person name="Sun H."/>
            <person name="Kurtzman C.P."/>
            <person name="Blackwell M."/>
            <person name="Grigoriev I.V."/>
            <person name="Jeffries T.W."/>
        </authorList>
    </citation>
    <scope>NUCLEOTIDE SEQUENCE [LARGE SCALE GENOMIC DNA]</scope>
    <source>
        <strain evidence="8">NRRL Y-2460</strain>
    </source>
</reference>
<evidence type="ECO:0000256" key="1">
    <source>
        <dbReference type="ARBA" id="ARBA00005525"/>
    </source>
</evidence>
<evidence type="ECO:0000259" key="5">
    <source>
        <dbReference type="Pfam" id="PF03807"/>
    </source>
</evidence>
<dbReference type="Gene3D" id="1.10.3730.10">
    <property type="entry name" value="ProC C-terminal domain-like"/>
    <property type="match status" value="1"/>
</dbReference>
<dbReference type="InterPro" id="IPR036291">
    <property type="entry name" value="NAD(P)-bd_dom_sf"/>
</dbReference>
<dbReference type="OrthoDB" id="10263291at2759"/>
<dbReference type="GO" id="GO:0055129">
    <property type="term" value="P:L-proline biosynthetic process"/>
    <property type="evidence" value="ECO:0007669"/>
    <property type="project" value="TreeGrafter"/>
</dbReference>
<dbReference type="PANTHER" id="PTHR11645:SF0">
    <property type="entry name" value="PYRROLINE-5-CARBOXYLATE REDUCTASE 3"/>
    <property type="match status" value="1"/>
</dbReference>
<feature type="domain" description="Pyrroline-5-carboxylate reductase dimerisation" evidence="6">
    <location>
        <begin position="169"/>
        <end position="259"/>
    </location>
</feature>
<keyword evidence="8" id="KW-1185">Reference proteome</keyword>
<proteinExistence type="inferred from homology"/>
<keyword evidence="3" id="KW-0560">Oxidoreductase</keyword>